<feature type="transmembrane region" description="Helical" evidence="2">
    <location>
        <begin position="429"/>
        <end position="451"/>
    </location>
</feature>
<keyword evidence="2" id="KW-1133">Transmembrane helix</keyword>
<evidence type="ECO:0000256" key="1">
    <source>
        <dbReference type="ARBA" id="ARBA00004141"/>
    </source>
</evidence>
<keyword evidence="2" id="KW-0472">Membrane</keyword>
<dbReference type="GO" id="GO:0016020">
    <property type="term" value="C:membrane"/>
    <property type="evidence" value="ECO:0007669"/>
    <property type="project" value="UniProtKB-SubCell"/>
</dbReference>
<dbReference type="PANTHER" id="PTHR45757:SF18">
    <property type="entry name" value="MAJOR FACILITATOR SUPERFAMILY (MFS) PROFILE DOMAIN-CONTAINING PROTEIN"/>
    <property type="match status" value="1"/>
</dbReference>
<feature type="transmembrane region" description="Helical" evidence="2">
    <location>
        <begin position="82"/>
        <end position="102"/>
    </location>
</feature>
<reference evidence="5" key="1">
    <citation type="submission" date="2023-10" db="EMBL/GenBank/DDBJ databases">
        <title>Genome assembly of Pristionchus species.</title>
        <authorList>
            <person name="Yoshida K."/>
            <person name="Sommer R.J."/>
        </authorList>
    </citation>
    <scope>NUCLEOTIDE SEQUENCE</scope>
    <source>
        <strain evidence="5">RS5133</strain>
    </source>
</reference>
<feature type="transmembrane region" description="Helical" evidence="2">
    <location>
        <begin position="396"/>
        <end position="417"/>
    </location>
</feature>
<dbReference type="PANTHER" id="PTHR45757">
    <property type="entry name" value="PROTEIN CBG23364-RELATED"/>
    <property type="match status" value="1"/>
</dbReference>
<evidence type="ECO:0000259" key="4">
    <source>
        <dbReference type="PROSITE" id="PS50850"/>
    </source>
</evidence>
<feature type="transmembrane region" description="Helical" evidence="2">
    <location>
        <begin position="334"/>
        <end position="354"/>
    </location>
</feature>
<keyword evidence="2" id="KW-0812">Transmembrane</keyword>
<dbReference type="EMBL" id="BTSY01000003">
    <property type="protein sequence ID" value="GMT17289.1"/>
    <property type="molecule type" value="Genomic_DNA"/>
</dbReference>
<dbReference type="Gene3D" id="1.20.1250.20">
    <property type="entry name" value="MFS general substrate transporter like domains"/>
    <property type="match status" value="2"/>
</dbReference>
<feature type="transmembrane region" description="Helical" evidence="2">
    <location>
        <begin position="366"/>
        <end position="389"/>
    </location>
</feature>
<evidence type="ECO:0000313" key="5">
    <source>
        <dbReference type="EMBL" id="GMT17289.1"/>
    </source>
</evidence>
<gene>
    <name evidence="5" type="ORF">PFISCL1PPCAC_8586</name>
</gene>
<accession>A0AAV5VHG9</accession>
<comment type="subcellular location">
    <subcellularLocation>
        <location evidence="1">Membrane</location>
        <topology evidence="1">Multi-pass membrane protein</topology>
    </subcellularLocation>
</comment>
<name>A0AAV5VHG9_9BILA</name>
<keyword evidence="6" id="KW-1185">Reference proteome</keyword>
<comment type="caution">
    <text evidence="5">The sequence shown here is derived from an EMBL/GenBank/DDBJ whole genome shotgun (WGS) entry which is preliminary data.</text>
</comment>
<feature type="transmembrane region" description="Helical" evidence="2">
    <location>
        <begin position="287"/>
        <end position="313"/>
    </location>
</feature>
<dbReference type="InterPro" id="IPR011701">
    <property type="entry name" value="MFS"/>
</dbReference>
<dbReference type="PROSITE" id="PS50850">
    <property type="entry name" value="MFS"/>
    <property type="match status" value="1"/>
</dbReference>
<dbReference type="Proteomes" id="UP001432322">
    <property type="component" value="Unassembled WGS sequence"/>
</dbReference>
<feature type="transmembrane region" description="Helical" evidence="2">
    <location>
        <begin position="109"/>
        <end position="129"/>
    </location>
</feature>
<feature type="non-terminal residue" evidence="5">
    <location>
        <position position="1"/>
    </location>
</feature>
<dbReference type="SUPFAM" id="SSF103473">
    <property type="entry name" value="MFS general substrate transporter"/>
    <property type="match status" value="1"/>
</dbReference>
<feature type="transmembrane region" description="Helical" evidence="2">
    <location>
        <begin position="262"/>
        <end position="281"/>
    </location>
</feature>
<dbReference type="InterPro" id="IPR020846">
    <property type="entry name" value="MFS_dom"/>
</dbReference>
<protein>
    <recommendedName>
        <fullName evidence="4">Major facilitator superfamily (MFS) profile domain-containing protein</fullName>
    </recommendedName>
</protein>
<evidence type="ECO:0000256" key="2">
    <source>
        <dbReference type="SAM" id="Phobius"/>
    </source>
</evidence>
<organism evidence="5 6">
    <name type="scientific">Pristionchus fissidentatus</name>
    <dbReference type="NCBI Taxonomy" id="1538716"/>
    <lineage>
        <taxon>Eukaryota</taxon>
        <taxon>Metazoa</taxon>
        <taxon>Ecdysozoa</taxon>
        <taxon>Nematoda</taxon>
        <taxon>Chromadorea</taxon>
        <taxon>Rhabditida</taxon>
        <taxon>Rhabditina</taxon>
        <taxon>Diplogasteromorpha</taxon>
        <taxon>Diplogasteroidea</taxon>
        <taxon>Neodiplogasteridae</taxon>
        <taxon>Pristionchus</taxon>
    </lineage>
</organism>
<feature type="non-terminal residue" evidence="5">
    <location>
        <position position="462"/>
    </location>
</feature>
<sequence>FYYARFIILTVSVLFLSFVQASVMAFNTTYVVMCNTTTSPLYSDYGRMMNRSATIMIEFEWAPSYLPIALQRFPFNSVRRSFSFAASFAGGLIGTFPMLYILRRLGAHMTMCIIGAISSLLCALTPQSISASFELFVALRFISGFITAPLFPVMGTIIEDWATIDEKGLFVGVLSAQMEIASLFTLPVASTIAEKVNWPTVFYVHGLLCALFTAAWLVIYRNNPADHWMISVKEAETIKRGKHHSDATPSSPPYCVLLSSPAVWSIFTAAAGTVFVSQFLGVFSPQYFISVLGYSPTVTGTLAIIPIIAALPVKFLTGIVSDRLTVLSEIAKVRLFNSLASYLAAFFFVLVLFIPPSANSTAATALIMIPFIVISFTTGGFQKAALLVARQHSPTIFSGIHIFTMVALLTGTFIIPLLTSDNTFNQWKIVFLIFIIVLVLSNGVFIIFVSAEPAEWAERKVE</sequence>
<keyword evidence="3" id="KW-0732">Signal</keyword>
<evidence type="ECO:0000256" key="3">
    <source>
        <dbReference type="SAM" id="SignalP"/>
    </source>
</evidence>
<feature type="transmembrane region" description="Helical" evidence="2">
    <location>
        <begin position="169"/>
        <end position="189"/>
    </location>
</feature>
<dbReference type="AlphaFoldDB" id="A0AAV5VHG9"/>
<feature type="transmembrane region" description="Helical" evidence="2">
    <location>
        <begin position="201"/>
        <end position="220"/>
    </location>
</feature>
<feature type="chain" id="PRO_5043921606" description="Major facilitator superfamily (MFS) profile domain-containing protein" evidence="3">
    <location>
        <begin position="22"/>
        <end position="462"/>
    </location>
</feature>
<feature type="domain" description="Major facilitator superfamily (MFS) profile" evidence="4">
    <location>
        <begin position="13"/>
        <end position="453"/>
    </location>
</feature>
<dbReference type="GO" id="GO:0022857">
    <property type="term" value="F:transmembrane transporter activity"/>
    <property type="evidence" value="ECO:0007669"/>
    <property type="project" value="InterPro"/>
</dbReference>
<proteinExistence type="predicted"/>
<dbReference type="InterPro" id="IPR036259">
    <property type="entry name" value="MFS_trans_sf"/>
</dbReference>
<evidence type="ECO:0000313" key="6">
    <source>
        <dbReference type="Proteomes" id="UP001432322"/>
    </source>
</evidence>
<dbReference type="Pfam" id="PF07690">
    <property type="entry name" value="MFS_1"/>
    <property type="match status" value="1"/>
</dbReference>
<feature type="signal peptide" evidence="3">
    <location>
        <begin position="1"/>
        <end position="21"/>
    </location>
</feature>
<feature type="transmembrane region" description="Helical" evidence="2">
    <location>
        <begin position="135"/>
        <end position="157"/>
    </location>
</feature>